<feature type="region of interest" description="Disordered" evidence="1">
    <location>
        <begin position="39"/>
        <end position="84"/>
    </location>
</feature>
<dbReference type="Proteomes" id="UP001223072">
    <property type="component" value="Unassembled WGS sequence"/>
</dbReference>
<evidence type="ECO:0000256" key="1">
    <source>
        <dbReference type="SAM" id="MobiDB-lite"/>
    </source>
</evidence>
<proteinExistence type="predicted"/>
<protein>
    <submittedName>
        <fullName evidence="2">Uncharacterized protein</fullName>
    </submittedName>
</protein>
<accession>A0ABU0RPG8</accession>
<name>A0ABU0RPG8_9ACTN</name>
<organism evidence="2 3">
    <name type="scientific">Streptomyces turgidiscabies</name>
    <dbReference type="NCBI Taxonomy" id="85558"/>
    <lineage>
        <taxon>Bacteria</taxon>
        <taxon>Bacillati</taxon>
        <taxon>Actinomycetota</taxon>
        <taxon>Actinomycetes</taxon>
        <taxon>Kitasatosporales</taxon>
        <taxon>Streptomycetaceae</taxon>
        <taxon>Streptomyces</taxon>
    </lineage>
</organism>
<reference evidence="2 3" key="1">
    <citation type="submission" date="2023-07" db="EMBL/GenBank/DDBJ databases">
        <title>Comparative genomics of wheat-associated soil bacteria to identify genetic determinants of phenazine resistance.</title>
        <authorList>
            <person name="Mouncey N."/>
        </authorList>
    </citation>
    <scope>NUCLEOTIDE SEQUENCE [LARGE SCALE GENOMIC DNA]</scope>
    <source>
        <strain evidence="2 3">W2I16</strain>
    </source>
</reference>
<sequence>MTSPITVAMTSHLSQMARNRSTFSGSTTAHMRSCDSLMRISSGESVESRRGTSSRVTRMPPEPLDASSDVAQERPAAPRSWMPTTSFSANASRVHSMSSFSWKGSPTWTAGRLDGFASSKVSEARIDAPPMPSPPVRAPYRMTLLPVPDAFARWMSSCRITPIAPALTSGFPW</sequence>
<comment type="caution">
    <text evidence="2">The sequence shown here is derived from an EMBL/GenBank/DDBJ whole genome shotgun (WGS) entry which is preliminary data.</text>
</comment>
<dbReference type="EMBL" id="JAUSZS010000004">
    <property type="protein sequence ID" value="MDQ0933854.1"/>
    <property type="molecule type" value="Genomic_DNA"/>
</dbReference>
<evidence type="ECO:0000313" key="2">
    <source>
        <dbReference type="EMBL" id="MDQ0933854.1"/>
    </source>
</evidence>
<evidence type="ECO:0000313" key="3">
    <source>
        <dbReference type="Proteomes" id="UP001223072"/>
    </source>
</evidence>
<gene>
    <name evidence="2" type="ORF">QFZ49_003794</name>
</gene>
<keyword evidence="3" id="KW-1185">Reference proteome</keyword>